<dbReference type="KEGG" id="amex:103045179"/>
<proteinExistence type="predicted"/>
<evidence type="ECO:0000256" key="2">
    <source>
        <dbReference type="ARBA" id="ARBA00022692"/>
    </source>
</evidence>
<dbReference type="GO" id="GO:0016491">
    <property type="term" value="F:oxidoreductase activity"/>
    <property type="evidence" value="ECO:0007669"/>
    <property type="project" value="InterPro"/>
</dbReference>
<dbReference type="RefSeq" id="XP_007235744.2">
    <property type="nucleotide sequence ID" value="XM_007235682.3"/>
</dbReference>
<evidence type="ECO:0000259" key="6">
    <source>
        <dbReference type="Pfam" id="PF04116"/>
    </source>
</evidence>
<dbReference type="InterPro" id="IPR050307">
    <property type="entry name" value="Sterol_Desaturase_Related"/>
</dbReference>
<comment type="subcellular location">
    <subcellularLocation>
        <location evidence="1">Membrane</location>
    </subcellularLocation>
</comment>
<feature type="transmembrane region" description="Helical" evidence="5">
    <location>
        <begin position="40"/>
        <end position="64"/>
    </location>
</feature>
<dbReference type="GeneTree" id="ENSGT00940000163793"/>
<evidence type="ECO:0000313" key="7">
    <source>
        <dbReference type="Ensembl" id="ENSAMXP00000031436.1"/>
    </source>
</evidence>
<dbReference type="Ensembl" id="ENSAMXT00000048122.1">
    <property type="protein sequence ID" value="ENSAMXP00000031436.1"/>
    <property type="gene ID" value="ENSAMXG00000040845.1"/>
</dbReference>
<dbReference type="FunCoup" id="A0A3B1INY7">
    <property type="interactions" value="4"/>
</dbReference>
<accession>A0A3B1INY7</accession>
<feature type="domain" description="Fatty acid hydroxylase" evidence="6">
    <location>
        <begin position="133"/>
        <end position="266"/>
    </location>
</feature>
<feature type="transmembrane region" description="Helical" evidence="5">
    <location>
        <begin position="85"/>
        <end position="107"/>
    </location>
</feature>
<dbReference type="GO" id="GO:0008610">
    <property type="term" value="P:lipid biosynthetic process"/>
    <property type="evidence" value="ECO:0007669"/>
    <property type="project" value="InterPro"/>
</dbReference>
<feature type="transmembrane region" description="Helical" evidence="5">
    <location>
        <begin position="127"/>
        <end position="145"/>
    </location>
</feature>
<dbReference type="Pfam" id="PF04116">
    <property type="entry name" value="FA_hydroxylase"/>
    <property type="match status" value="1"/>
</dbReference>
<dbReference type="Proteomes" id="UP000018467">
    <property type="component" value="Unassembled WGS sequence"/>
</dbReference>
<evidence type="ECO:0000313" key="8">
    <source>
        <dbReference type="Proteomes" id="UP000018467"/>
    </source>
</evidence>
<reference evidence="7" key="4">
    <citation type="submission" date="2025-09" db="UniProtKB">
        <authorList>
            <consortium name="Ensembl"/>
        </authorList>
    </citation>
    <scope>IDENTIFICATION</scope>
</reference>
<evidence type="ECO:0000256" key="5">
    <source>
        <dbReference type="SAM" id="Phobius"/>
    </source>
</evidence>
<dbReference type="AlphaFoldDB" id="A0A3B1INY7"/>
<dbReference type="GeneID" id="103045179"/>
<dbReference type="GO" id="GO:0005506">
    <property type="term" value="F:iron ion binding"/>
    <property type="evidence" value="ECO:0007669"/>
    <property type="project" value="InterPro"/>
</dbReference>
<reference evidence="7" key="3">
    <citation type="submission" date="2025-08" db="UniProtKB">
        <authorList>
            <consortium name="Ensembl"/>
        </authorList>
    </citation>
    <scope>IDENTIFICATION</scope>
</reference>
<organism evidence="7 8">
    <name type="scientific">Astyanax mexicanus</name>
    <name type="common">Blind cave fish</name>
    <name type="synonym">Astyanax fasciatus mexicanus</name>
    <dbReference type="NCBI Taxonomy" id="7994"/>
    <lineage>
        <taxon>Eukaryota</taxon>
        <taxon>Metazoa</taxon>
        <taxon>Chordata</taxon>
        <taxon>Craniata</taxon>
        <taxon>Vertebrata</taxon>
        <taxon>Euteleostomi</taxon>
        <taxon>Actinopterygii</taxon>
        <taxon>Neopterygii</taxon>
        <taxon>Teleostei</taxon>
        <taxon>Ostariophysi</taxon>
        <taxon>Characiformes</taxon>
        <taxon>Characoidei</taxon>
        <taxon>Acestrorhamphidae</taxon>
        <taxon>Acestrorhamphinae</taxon>
        <taxon>Astyanax</taxon>
    </lineage>
</organism>
<sequence length="284" mass="32568">MWNVSEVALQLPTSRASERLLQPLWDYLLFHHYSLISSPFFPVLLAFASYFIFSCPFAILDLLGEQVPAFYSYKIQKERRPTTSMMMRSLGMAVYNNLVFVIPVVLINNAVMPAPPLPAIAPTVWELFSGGLGALLIFDTQYFFWHMAHHKNGHLYKWVHAIHHDYISPFSWSTEHLSAVELMTVGLWSNLDPLLLQCHPLTTWTLTIFSIWLSVEDHIGYDLPWTPSRLVPFGLLGGALAHDLHHQKPSSNFAPFFSHWDRLFGTTNNVVKQTGKSKWDEKDI</sequence>
<keyword evidence="4 5" id="KW-0472">Membrane</keyword>
<protein>
    <submittedName>
        <fullName evidence="7">Cholesterol 25-hydroxylase like 1, tandem duplicate 1</fullName>
    </submittedName>
</protein>
<evidence type="ECO:0000256" key="1">
    <source>
        <dbReference type="ARBA" id="ARBA00004370"/>
    </source>
</evidence>
<reference evidence="8" key="2">
    <citation type="journal article" date="2014" name="Nat. Commun.">
        <title>The cavefish genome reveals candidate genes for eye loss.</title>
        <authorList>
            <person name="McGaugh S.E."/>
            <person name="Gross J.B."/>
            <person name="Aken B."/>
            <person name="Blin M."/>
            <person name="Borowsky R."/>
            <person name="Chalopin D."/>
            <person name="Hinaux H."/>
            <person name="Jeffery W.R."/>
            <person name="Keene A."/>
            <person name="Ma L."/>
            <person name="Minx P."/>
            <person name="Murphy D."/>
            <person name="O'Quin K.E."/>
            <person name="Retaux S."/>
            <person name="Rohner N."/>
            <person name="Searle S.M."/>
            <person name="Stahl B.A."/>
            <person name="Tabin C."/>
            <person name="Volff J.N."/>
            <person name="Yoshizawa M."/>
            <person name="Warren W.C."/>
        </authorList>
    </citation>
    <scope>NUCLEOTIDE SEQUENCE [LARGE SCALE GENOMIC DNA]</scope>
    <source>
        <strain evidence="8">female</strain>
    </source>
</reference>
<keyword evidence="2 5" id="KW-0812">Transmembrane</keyword>
<evidence type="ECO:0000256" key="4">
    <source>
        <dbReference type="ARBA" id="ARBA00023136"/>
    </source>
</evidence>
<dbReference type="InParanoid" id="A0A3B1INY7"/>
<keyword evidence="3 5" id="KW-1133">Transmembrane helix</keyword>
<name>A0A3B1INY7_ASTMX</name>
<dbReference type="STRING" id="7994.ENSAMXP00000031436"/>
<evidence type="ECO:0000256" key="3">
    <source>
        <dbReference type="ARBA" id="ARBA00022989"/>
    </source>
</evidence>
<dbReference type="GO" id="GO:0016020">
    <property type="term" value="C:membrane"/>
    <property type="evidence" value="ECO:0007669"/>
    <property type="project" value="UniProtKB-SubCell"/>
</dbReference>
<dbReference type="PANTHER" id="PTHR11863">
    <property type="entry name" value="STEROL DESATURASE"/>
    <property type="match status" value="1"/>
</dbReference>
<keyword evidence="8" id="KW-1185">Reference proteome</keyword>
<reference evidence="8" key="1">
    <citation type="submission" date="2013-03" db="EMBL/GenBank/DDBJ databases">
        <authorList>
            <person name="Jeffery W."/>
            <person name="Warren W."/>
            <person name="Wilson R.K."/>
        </authorList>
    </citation>
    <scope>NUCLEOTIDE SEQUENCE</scope>
    <source>
        <strain evidence="8">female</strain>
    </source>
</reference>
<dbReference type="InterPro" id="IPR006694">
    <property type="entry name" value="Fatty_acid_hydroxylase"/>
</dbReference>